<proteinExistence type="predicted"/>
<organism evidence="2 3">
    <name type="scientific">Ensete ventricosum</name>
    <name type="common">Abyssinian banana</name>
    <name type="synonym">Musa ensete</name>
    <dbReference type="NCBI Taxonomy" id="4639"/>
    <lineage>
        <taxon>Eukaryota</taxon>
        <taxon>Viridiplantae</taxon>
        <taxon>Streptophyta</taxon>
        <taxon>Embryophyta</taxon>
        <taxon>Tracheophyta</taxon>
        <taxon>Spermatophyta</taxon>
        <taxon>Magnoliopsida</taxon>
        <taxon>Liliopsida</taxon>
        <taxon>Zingiberales</taxon>
        <taxon>Musaceae</taxon>
        <taxon>Ensete</taxon>
    </lineage>
</organism>
<reference evidence="2 3" key="1">
    <citation type="journal article" date="2014" name="Agronomy (Basel)">
        <title>A Draft Genome Sequence for Ensete ventricosum, the Drought-Tolerant Tree Against Hunger.</title>
        <authorList>
            <person name="Harrison J."/>
            <person name="Moore K.A."/>
            <person name="Paszkiewicz K."/>
            <person name="Jones T."/>
            <person name="Grant M."/>
            <person name="Ambacheew D."/>
            <person name="Muzemil S."/>
            <person name="Studholme D.J."/>
        </authorList>
    </citation>
    <scope>NUCLEOTIDE SEQUENCE [LARGE SCALE GENOMIC DNA]</scope>
</reference>
<name>A0A426YZV6_ENSVE</name>
<protein>
    <submittedName>
        <fullName evidence="2">Uncharacterized protein</fullName>
    </submittedName>
</protein>
<feature type="region of interest" description="Disordered" evidence="1">
    <location>
        <begin position="1"/>
        <end position="23"/>
    </location>
</feature>
<accession>A0A426YZV6</accession>
<feature type="compositionally biased region" description="Basic and acidic residues" evidence="1">
    <location>
        <begin position="11"/>
        <end position="20"/>
    </location>
</feature>
<feature type="non-terminal residue" evidence="2">
    <location>
        <position position="61"/>
    </location>
</feature>
<evidence type="ECO:0000313" key="3">
    <source>
        <dbReference type="Proteomes" id="UP000287651"/>
    </source>
</evidence>
<dbReference type="AlphaFoldDB" id="A0A426YZV6"/>
<evidence type="ECO:0000313" key="2">
    <source>
        <dbReference type="EMBL" id="RRT57171.1"/>
    </source>
</evidence>
<comment type="caution">
    <text evidence="2">The sequence shown here is derived from an EMBL/GenBank/DDBJ whole genome shotgun (WGS) entry which is preliminary data.</text>
</comment>
<gene>
    <name evidence="2" type="ORF">B296_00027660</name>
</gene>
<evidence type="ECO:0000256" key="1">
    <source>
        <dbReference type="SAM" id="MobiDB-lite"/>
    </source>
</evidence>
<dbReference type="Proteomes" id="UP000287651">
    <property type="component" value="Unassembled WGS sequence"/>
</dbReference>
<sequence>MALAAPSISTSDRRVYRSEASRGSNTPWMYVAKASPLCQIDVPCVNGRRSGSRGACEACSG</sequence>
<dbReference type="EMBL" id="AMZH03009289">
    <property type="protein sequence ID" value="RRT57171.1"/>
    <property type="molecule type" value="Genomic_DNA"/>
</dbReference>